<comment type="similarity">
    <text evidence="1">Belongs to the ABC transporter superfamily.</text>
</comment>
<protein>
    <submittedName>
        <fullName evidence="6">ABC-type Mn2+/Zn2+ transport system ATPase subunit</fullName>
    </submittedName>
</protein>
<feature type="domain" description="ABC transporter" evidence="5">
    <location>
        <begin position="5"/>
        <end position="229"/>
    </location>
</feature>
<dbReference type="Pfam" id="PF00005">
    <property type="entry name" value="ABC_tran"/>
    <property type="match status" value="1"/>
</dbReference>
<dbReference type="AlphaFoldDB" id="A0A4R7I5B5"/>
<dbReference type="PROSITE" id="PS50893">
    <property type="entry name" value="ABC_TRANSPORTER_2"/>
    <property type="match status" value="1"/>
</dbReference>
<name>A0A4R7I5B5_9ACTN</name>
<dbReference type="SUPFAM" id="SSF52540">
    <property type="entry name" value="P-loop containing nucleoside triphosphate hydrolases"/>
    <property type="match status" value="1"/>
</dbReference>
<evidence type="ECO:0000313" key="7">
    <source>
        <dbReference type="Proteomes" id="UP000294558"/>
    </source>
</evidence>
<reference evidence="6 7" key="1">
    <citation type="submission" date="2019-03" db="EMBL/GenBank/DDBJ databases">
        <title>Sequencing the genomes of 1000 actinobacteria strains.</title>
        <authorList>
            <person name="Klenk H.-P."/>
        </authorList>
    </citation>
    <scope>NUCLEOTIDE SEQUENCE [LARGE SCALE GENOMIC DNA]</scope>
    <source>
        <strain evidence="6 7">DSM 18936</strain>
    </source>
</reference>
<dbReference type="NCBIfam" id="NF040873">
    <property type="entry name" value="AztA"/>
    <property type="match status" value="1"/>
</dbReference>
<organism evidence="6 7">
    <name type="scientific">Ilumatobacter fluminis</name>
    <dbReference type="NCBI Taxonomy" id="467091"/>
    <lineage>
        <taxon>Bacteria</taxon>
        <taxon>Bacillati</taxon>
        <taxon>Actinomycetota</taxon>
        <taxon>Acidimicrobiia</taxon>
        <taxon>Acidimicrobiales</taxon>
        <taxon>Ilumatobacteraceae</taxon>
        <taxon>Ilumatobacter</taxon>
    </lineage>
</organism>
<keyword evidence="7" id="KW-1185">Reference proteome</keyword>
<dbReference type="PROSITE" id="PS00211">
    <property type="entry name" value="ABC_TRANSPORTER_1"/>
    <property type="match status" value="1"/>
</dbReference>
<dbReference type="InterPro" id="IPR003439">
    <property type="entry name" value="ABC_transporter-like_ATP-bd"/>
</dbReference>
<accession>A0A4R7I5B5</accession>
<dbReference type="InterPro" id="IPR017871">
    <property type="entry name" value="ABC_transporter-like_CS"/>
</dbReference>
<evidence type="ECO:0000313" key="6">
    <source>
        <dbReference type="EMBL" id="TDT17956.1"/>
    </source>
</evidence>
<dbReference type="EMBL" id="SOAU01000001">
    <property type="protein sequence ID" value="TDT17956.1"/>
    <property type="molecule type" value="Genomic_DNA"/>
</dbReference>
<keyword evidence="3" id="KW-0547">Nucleotide-binding</keyword>
<evidence type="ECO:0000256" key="1">
    <source>
        <dbReference type="ARBA" id="ARBA00005417"/>
    </source>
</evidence>
<dbReference type="GO" id="GO:0005524">
    <property type="term" value="F:ATP binding"/>
    <property type="evidence" value="ECO:0007669"/>
    <property type="project" value="UniProtKB-KW"/>
</dbReference>
<proteinExistence type="inferred from homology"/>
<dbReference type="InterPro" id="IPR050153">
    <property type="entry name" value="Metal_Ion_Import_ABC"/>
</dbReference>
<comment type="caution">
    <text evidence="6">The sequence shown here is derived from an EMBL/GenBank/DDBJ whole genome shotgun (WGS) entry which is preliminary data.</text>
</comment>
<dbReference type="SMART" id="SM00382">
    <property type="entry name" value="AAA"/>
    <property type="match status" value="1"/>
</dbReference>
<dbReference type="RefSeq" id="WP_166657663.1">
    <property type="nucleotide sequence ID" value="NZ_SOAU01000001.1"/>
</dbReference>
<sequence length="247" mass="26281">MSAAAVLTDVHVDYGSIHAVGPLSLEVEAGSSVAIIGPNGSGKSTLLKVIAGVIDPTSGSCETFGATPAIVLQSTDVDPSLPLTVRDVVAMARYPRLGLFRRPGADDRTTVEAAMDRLEISDLAGRQIHQLSGGQRQRAFVAQGLAQDSPTLLLDEPLTGLDVRSRSIITSVIDDEHAKGRTVITTTHNFEDAGRCEQVLLLATRFVAFGPPDEVFTEDNLRTAFGGRFVRVGDALILDDPHHDHGH</sequence>
<dbReference type="InterPro" id="IPR047748">
    <property type="entry name" value="AztA-like"/>
</dbReference>
<dbReference type="InterPro" id="IPR027417">
    <property type="entry name" value="P-loop_NTPase"/>
</dbReference>
<evidence type="ECO:0000256" key="4">
    <source>
        <dbReference type="ARBA" id="ARBA00022840"/>
    </source>
</evidence>
<evidence type="ECO:0000256" key="3">
    <source>
        <dbReference type="ARBA" id="ARBA00022741"/>
    </source>
</evidence>
<evidence type="ECO:0000259" key="5">
    <source>
        <dbReference type="PROSITE" id="PS50893"/>
    </source>
</evidence>
<dbReference type="Proteomes" id="UP000294558">
    <property type="component" value="Unassembled WGS sequence"/>
</dbReference>
<gene>
    <name evidence="6" type="ORF">BDK89_3569</name>
</gene>
<dbReference type="Gene3D" id="3.40.50.300">
    <property type="entry name" value="P-loop containing nucleotide triphosphate hydrolases"/>
    <property type="match status" value="1"/>
</dbReference>
<dbReference type="InterPro" id="IPR003593">
    <property type="entry name" value="AAA+_ATPase"/>
</dbReference>
<dbReference type="GO" id="GO:0016887">
    <property type="term" value="F:ATP hydrolysis activity"/>
    <property type="evidence" value="ECO:0007669"/>
    <property type="project" value="InterPro"/>
</dbReference>
<keyword evidence="4" id="KW-0067">ATP-binding</keyword>
<dbReference type="PANTHER" id="PTHR42734:SF5">
    <property type="entry name" value="IRON TRANSPORT SYSTEM ATP-BINDING PROTEIN HI_0361-RELATED"/>
    <property type="match status" value="1"/>
</dbReference>
<dbReference type="PANTHER" id="PTHR42734">
    <property type="entry name" value="METAL TRANSPORT SYSTEM ATP-BINDING PROTEIN TM_0124-RELATED"/>
    <property type="match status" value="1"/>
</dbReference>
<evidence type="ECO:0000256" key="2">
    <source>
        <dbReference type="ARBA" id="ARBA00022448"/>
    </source>
</evidence>
<keyword evidence="2" id="KW-0813">Transport</keyword>